<dbReference type="RefSeq" id="WP_377433213.1">
    <property type="nucleotide sequence ID" value="NZ_JBHSPR010000085.1"/>
</dbReference>
<dbReference type="SFLD" id="SFLDS00029">
    <property type="entry name" value="Radical_SAM"/>
    <property type="match status" value="1"/>
</dbReference>
<organism evidence="8 9">
    <name type="scientific">Plantactinospora solaniradicis</name>
    <dbReference type="NCBI Taxonomy" id="1723736"/>
    <lineage>
        <taxon>Bacteria</taxon>
        <taxon>Bacillati</taxon>
        <taxon>Actinomycetota</taxon>
        <taxon>Actinomycetes</taxon>
        <taxon>Micromonosporales</taxon>
        <taxon>Micromonosporaceae</taxon>
        <taxon>Plantactinospora</taxon>
    </lineage>
</organism>
<dbReference type="SFLD" id="SFLDG01072">
    <property type="entry name" value="dehydrogenase_like"/>
    <property type="match status" value="1"/>
</dbReference>
<dbReference type="InterPro" id="IPR013785">
    <property type="entry name" value="Aldolase_TIM"/>
</dbReference>
<feature type="domain" description="Radical SAM core" evidence="7">
    <location>
        <begin position="1"/>
        <end position="232"/>
    </location>
</feature>
<dbReference type="Pfam" id="PF13186">
    <property type="entry name" value="SPASM"/>
    <property type="match status" value="1"/>
</dbReference>
<evidence type="ECO:0000256" key="6">
    <source>
        <dbReference type="ARBA" id="ARBA00023601"/>
    </source>
</evidence>
<dbReference type="PANTHER" id="PTHR43273">
    <property type="entry name" value="ANAEROBIC SULFATASE-MATURATING ENZYME HOMOLOG ASLB-RELATED"/>
    <property type="match status" value="1"/>
</dbReference>
<evidence type="ECO:0000313" key="9">
    <source>
        <dbReference type="Proteomes" id="UP001596203"/>
    </source>
</evidence>
<dbReference type="CDD" id="cd01335">
    <property type="entry name" value="Radical_SAM"/>
    <property type="match status" value="1"/>
</dbReference>
<keyword evidence="4" id="KW-0408">Iron</keyword>
<sequence>MTAVELIVKATRLCNLRCSYCYDWRAGAGNTMSFETLARLLARTLTPADHDVVGFDWHGGEPTLLPLTFFKKALHLQDRFRRPEQLVRNVIQTNATLITSEWAKFLAENSFDVGISIDGPADVHDRYRVDRAGRPTLARTLEGLARLRDHGIEPGIGIVVDRAGLEAGPAALFDFLVAHRARLVGLNFVMPEALAPDVGAVDRRHYVDPDESAAFLVGLYDQWRSHGDPGIHIRELAALVDSLHGVRPGPCTLAGRCFGIVFRIEPNGDVYHCDYFGEDPRYRWGNITTDDFATLRQNPSLRIRTATHAGERNKLRSCPEFSVCHGWCPHVRATAREHHEGYRTDCCGLRDLIAHIRANPPVPRVRTATTSA</sequence>
<evidence type="ECO:0000256" key="3">
    <source>
        <dbReference type="ARBA" id="ARBA00022723"/>
    </source>
</evidence>
<evidence type="ECO:0000256" key="4">
    <source>
        <dbReference type="ARBA" id="ARBA00023004"/>
    </source>
</evidence>
<evidence type="ECO:0000256" key="5">
    <source>
        <dbReference type="ARBA" id="ARBA00023014"/>
    </source>
</evidence>
<dbReference type="NCBIfam" id="TIGR04085">
    <property type="entry name" value="rSAM_more_4Fe4S"/>
    <property type="match status" value="1"/>
</dbReference>
<keyword evidence="2" id="KW-0949">S-adenosyl-L-methionine</keyword>
<proteinExistence type="inferred from homology"/>
<protein>
    <submittedName>
        <fullName evidence="8">Radical SAM protein</fullName>
    </submittedName>
</protein>
<dbReference type="PROSITE" id="PS51918">
    <property type="entry name" value="RADICAL_SAM"/>
    <property type="match status" value="1"/>
</dbReference>
<reference evidence="9" key="1">
    <citation type="journal article" date="2019" name="Int. J. Syst. Evol. Microbiol.">
        <title>The Global Catalogue of Microorganisms (GCM) 10K type strain sequencing project: providing services to taxonomists for standard genome sequencing and annotation.</title>
        <authorList>
            <consortium name="The Broad Institute Genomics Platform"/>
            <consortium name="The Broad Institute Genome Sequencing Center for Infectious Disease"/>
            <person name="Wu L."/>
            <person name="Ma J."/>
        </authorList>
    </citation>
    <scope>NUCLEOTIDE SEQUENCE [LARGE SCALE GENOMIC DNA]</scope>
    <source>
        <strain evidence="9">ZS-35-S2</strain>
    </source>
</reference>
<comment type="caution">
    <text evidence="8">The sequence shown here is derived from an EMBL/GenBank/DDBJ whole genome shotgun (WGS) entry which is preliminary data.</text>
</comment>
<gene>
    <name evidence="8" type="ORF">ACFP2T_44485</name>
</gene>
<evidence type="ECO:0000256" key="1">
    <source>
        <dbReference type="ARBA" id="ARBA00001966"/>
    </source>
</evidence>
<dbReference type="InterPro" id="IPR058240">
    <property type="entry name" value="rSAM_sf"/>
</dbReference>
<dbReference type="Proteomes" id="UP001596203">
    <property type="component" value="Unassembled WGS sequence"/>
</dbReference>
<dbReference type="InterPro" id="IPR023885">
    <property type="entry name" value="4Fe4S-binding_SPASM_dom"/>
</dbReference>
<dbReference type="SUPFAM" id="SSF102114">
    <property type="entry name" value="Radical SAM enzymes"/>
    <property type="match status" value="1"/>
</dbReference>
<comment type="similarity">
    <text evidence="6">Belongs to the radical SAM superfamily. Anaerobic sulfatase-maturating enzyme family.</text>
</comment>
<dbReference type="Gene3D" id="3.20.20.70">
    <property type="entry name" value="Aldolase class I"/>
    <property type="match status" value="1"/>
</dbReference>
<comment type="cofactor">
    <cofactor evidence="1">
        <name>[4Fe-4S] cluster</name>
        <dbReference type="ChEBI" id="CHEBI:49883"/>
    </cofactor>
</comment>
<dbReference type="InterPro" id="IPR023867">
    <property type="entry name" value="Sulphatase_maturase_rSAM"/>
</dbReference>
<accession>A0ABW1KQL5</accession>
<dbReference type="SFLD" id="SFLDG01067">
    <property type="entry name" value="SPASM/twitch_domain_containing"/>
    <property type="match status" value="1"/>
</dbReference>
<keyword evidence="3" id="KW-0479">Metal-binding</keyword>
<keyword evidence="9" id="KW-1185">Reference proteome</keyword>
<dbReference type="Pfam" id="PF04055">
    <property type="entry name" value="Radical_SAM"/>
    <property type="match status" value="1"/>
</dbReference>
<name>A0ABW1KQL5_9ACTN</name>
<dbReference type="EMBL" id="JBHSPR010000085">
    <property type="protein sequence ID" value="MFC6023197.1"/>
    <property type="molecule type" value="Genomic_DNA"/>
</dbReference>
<evidence type="ECO:0000259" key="7">
    <source>
        <dbReference type="PROSITE" id="PS51918"/>
    </source>
</evidence>
<evidence type="ECO:0000256" key="2">
    <source>
        <dbReference type="ARBA" id="ARBA00022691"/>
    </source>
</evidence>
<evidence type="ECO:0000313" key="8">
    <source>
        <dbReference type="EMBL" id="MFC6023197.1"/>
    </source>
</evidence>
<dbReference type="PANTHER" id="PTHR43273:SF3">
    <property type="entry name" value="ANAEROBIC SULFATASE-MATURATING ENZYME HOMOLOG ASLB-RELATED"/>
    <property type="match status" value="1"/>
</dbReference>
<dbReference type="InterPro" id="IPR007197">
    <property type="entry name" value="rSAM"/>
</dbReference>
<dbReference type="SFLD" id="SFLDG01386">
    <property type="entry name" value="main_SPASM_domain-containing"/>
    <property type="match status" value="1"/>
</dbReference>
<keyword evidence="5" id="KW-0411">Iron-sulfur</keyword>